<dbReference type="InterPro" id="IPR046886">
    <property type="entry name" value="RsmE_MTase_dom"/>
</dbReference>
<dbReference type="SUPFAM" id="SSF75217">
    <property type="entry name" value="alpha/beta knot"/>
    <property type="match status" value="1"/>
</dbReference>
<dbReference type="NCBIfam" id="NF008691">
    <property type="entry name" value="PRK11713.1-4"/>
    <property type="match status" value="1"/>
</dbReference>
<dbReference type="Pfam" id="PF04452">
    <property type="entry name" value="Methyltrans_RNA"/>
    <property type="match status" value="1"/>
</dbReference>
<evidence type="ECO:0000256" key="11">
    <source>
        <dbReference type="ARBA" id="ARBA00047944"/>
    </source>
</evidence>
<accession>A0A917UT47</accession>
<dbReference type="GO" id="GO:0070042">
    <property type="term" value="F:rRNA (uridine-N3-)-methyltransferase activity"/>
    <property type="evidence" value="ECO:0007669"/>
    <property type="project" value="TreeGrafter"/>
</dbReference>
<dbReference type="InterPro" id="IPR006700">
    <property type="entry name" value="RsmE"/>
</dbReference>
<dbReference type="GO" id="GO:0005737">
    <property type="term" value="C:cytoplasm"/>
    <property type="evidence" value="ECO:0007669"/>
    <property type="project" value="UniProtKB-SubCell"/>
</dbReference>
<evidence type="ECO:0000256" key="10">
    <source>
        <dbReference type="ARBA" id="ARBA00025699"/>
    </source>
</evidence>
<keyword evidence="9 12" id="KW-0949">S-adenosyl-L-methionine</keyword>
<dbReference type="PIRSF" id="PIRSF015601">
    <property type="entry name" value="MTase_slr0722"/>
    <property type="match status" value="1"/>
</dbReference>
<dbReference type="InterPro" id="IPR015947">
    <property type="entry name" value="PUA-like_sf"/>
</dbReference>
<evidence type="ECO:0000259" key="13">
    <source>
        <dbReference type="Pfam" id="PF04452"/>
    </source>
</evidence>
<dbReference type="NCBIfam" id="TIGR00046">
    <property type="entry name" value="RsmE family RNA methyltransferase"/>
    <property type="match status" value="1"/>
</dbReference>
<reference evidence="15" key="1">
    <citation type="journal article" date="2014" name="Int. J. Syst. Evol. Microbiol.">
        <title>Complete genome sequence of Corynebacterium casei LMG S-19264T (=DSM 44701T), isolated from a smear-ripened cheese.</title>
        <authorList>
            <consortium name="US DOE Joint Genome Institute (JGI-PGF)"/>
            <person name="Walter F."/>
            <person name="Albersmeier A."/>
            <person name="Kalinowski J."/>
            <person name="Ruckert C."/>
        </authorList>
    </citation>
    <scope>NUCLEOTIDE SEQUENCE</scope>
    <source>
        <strain evidence="15">JCM 12580</strain>
    </source>
</reference>
<comment type="catalytic activity">
    <reaction evidence="11 12">
        <text>uridine(1498) in 16S rRNA + S-adenosyl-L-methionine = N(3)-methyluridine(1498) in 16S rRNA + S-adenosyl-L-homocysteine + H(+)</text>
        <dbReference type="Rhea" id="RHEA:42920"/>
        <dbReference type="Rhea" id="RHEA-COMP:10283"/>
        <dbReference type="Rhea" id="RHEA-COMP:10284"/>
        <dbReference type="ChEBI" id="CHEBI:15378"/>
        <dbReference type="ChEBI" id="CHEBI:57856"/>
        <dbReference type="ChEBI" id="CHEBI:59789"/>
        <dbReference type="ChEBI" id="CHEBI:65315"/>
        <dbReference type="ChEBI" id="CHEBI:74502"/>
        <dbReference type="EC" id="2.1.1.193"/>
    </reaction>
</comment>
<reference evidence="15" key="2">
    <citation type="submission" date="2020-09" db="EMBL/GenBank/DDBJ databases">
        <authorList>
            <person name="Sun Q."/>
            <person name="Ohkuma M."/>
        </authorList>
    </citation>
    <scope>NUCLEOTIDE SEQUENCE</scope>
    <source>
        <strain evidence="15">JCM 12580</strain>
    </source>
</reference>
<dbReference type="EMBL" id="BMNQ01000002">
    <property type="protein sequence ID" value="GGJ83419.1"/>
    <property type="molecule type" value="Genomic_DNA"/>
</dbReference>
<evidence type="ECO:0000256" key="4">
    <source>
        <dbReference type="ARBA" id="ARBA00013673"/>
    </source>
</evidence>
<dbReference type="CDD" id="cd18084">
    <property type="entry name" value="RsmE-like"/>
    <property type="match status" value="1"/>
</dbReference>
<proteinExistence type="inferred from homology"/>
<evidence type="ECO:0000256" key="8">
    <source>
        <dbReference type="ARBA" id="ARBA00022679"/>
    </source>
</evidence>
<keyword evidence="6 12" id="KW-0698">rRNA processing</keyword>
<name>A0A917UT47_9BACI</name>
<dbReference type="GO" id="GO:0070475">
    <property type="term" value="P:rRNA base methylation"/>
    <property type="evidence" value="ECO:0007669"/>
    <property type="project" value="TreeGrafter"/>
</dbReference>
<evidence type="ECO:0000256" key="3">
    <source>
        <dbReference type="ARBA" id="ARBA00012328"/>
    </source>
</evidence>
<dbReference type="Gene3D" id="3.40.1280.10">
    <property type="match status" value="1"/>
</dbReference>
<dbReference type="InterPro" id="IPR046887">
    <property type="entry name" value="RsmE_PUA-like"/>
</dbReference>
<feature type="domain" description="Ribosomal RNA small subunit methyltransferase E methyltransferase" evidence="13">
    <location>
        <begin position="76"/>
        <end position="245"/>
    </location>
</feature>
<protein>
    <recommendedName>
        <fullName evidence="4 12">Ribosomal RNA small subunit methyltransferase E</fullName>
        <ecNumber evidence="3 12">2.1.1.193</ecNumber>
    </recommendedName>
</protein>
<evidence type="ECO:0000256" key="2">
    <source>
        <dbReference type="ARBA" id="ARBA00005528"/>
    </source>
</evidence>
<evidence type="ECO:0000256" key="9">
    <source>
        <dbReference type="ARBA" id="ARBA00022691"/>
    </source>
</evidence>
<keyword evidence="8 12" id="KW-0808">Transferase</keyword>
<feature type="domain" description="Ribosomal RNA small subunit methyltransferase E PUA-like" evidence="14">
    <location>
        <begin position="21"/>
        <end position="67"/>
    </location>
</feature>
<dbReference type="Pfam" id="PF20260">
    <property type="entry name" value="PUA_4"/>
    <property type="match status" value="1"/>
</dbReference>
<sequence length="255" mass="28883">MSDLQRYFIPSENWTDNKVTITGDDVHHIARVMRSHTGEEIICNHPDGYAAVCRITDIEKDTVYTIISKWLEESSESPIDVTIAQGLPKSDKMEFVLQKGAELGAASFIPVQTDRSVTVWDQKKTDKKLKRYSKIIKEASEQSHRNKIPRIQKVMSTTELATDSGNYQIKLFAYEEEAKNEVFQSLGTAISKISRGDRVLLVIGPEGGFSGREADVLKQNEFIPVRLGPRILRTETASLYALASISYHFEELRWT</sequence>
<dbReference type="InterPro" id="IPR029028">
    <property type="entry name" value="Alpha/beta_knot_MTases"/>
</dbReference>
<dbReference type="Gene3D" id="2.40.240.20">
    <property type="entry name" value="Hypothetical PUA domain-like, domain 1"/>
    <property type="match status" value="1"/>
</dbReference>
<comment type="function">
    <text evidence="10 12">Specifically methylates the N3 position of the uracil ring of uridine 1498 (m3U1498) in 16S rRNA. Acts on the fully assembled 30S ribosomal subunit.</text>
</comment>
<dbReference type="PANTHER" id="PTHR30027:SF3">
    <property type="entry name" value="16S RRNA (URACIL(1498)-N(3))-METHYLTRANSFERASE"/>
    <property type="match status" value="1"/>
</dbReference>
<keyword evidence="5 12" id="KW-0963">Cytoplasm</keyword>
<keyword evidence="7 12" id="KW-0489">Methyltransferase</keyword>
<dbReference type="EC" id="2.1.1.193" evidence="3 12"/>
<dbReference type="AlphaFoldDB" id="A0A917UT47"/>
<evidence type="ECO:0000256" key="1">
    <source>
        <dbReference type="ARBA" id="ARBA00004496"/>
    </source>
</evidence>
<dbReference type="PANTHER" id="PTHR30027">
    <property type="entry name" value="RIBOSOMAL RNA SMALL SUBUNIT METHYLTRANSFERASE E"/>
    <property type="match status" value="1"/>
</dbReference>
<dbReference type="SUPFAM" id="SSF88697">
    <property type="entry name" value="PUA domain-like"/>
    <property type="match status" value="1"/>
</dbReference>
<evidence type="ECO:0000256" key="7">
    <source>
        <dbReference type="ARBA" id="ARBA00022603"/>
    </source>
</evidence>
<evidence type="ECO:0000313" key="16">
    <source>
        <dbReference type="Proteomes" id="UP000658382"/>
    </source>
</evidence>
<evidence type="ECO:0000256" key="12">
    <source>
        <dbReference type="PIRNR" id="PIRNR015601"/>
    </source>
</evidence>
<evidence type="ECO:0000256" key="5">
    <source>
        <dbReference type="ARBA" id="ARBA00022490"/>
    </source>
</evidence>
<gene>
    <name evidence="15" type="ORF">GCM10007063_02420</name>
</gene>
<dbReference type="Proteomes" id="UP000658382">
    <property type="component" value="Unassembled WGS sequence"/>
</dbReference>
<evidence type="ECO:0000313" key="15">
    <source>
        <dbReference type="EMBL" id="GGJ83419.1"/>
    </source>
</evidence>
<dbReference type="InterPro" id="IPR029026">
    <property type="entry name" value="tRNA_m1G_MTases_N"/>
</dbReference>
<keyword evidence="16" id="KW-1185">Reference proteome</keyword>
<comment type="similarity">
    <text evidence="2 12">Belongs to the RNA methyltransferase RsmE family.</text>
</comment>
<evidence type="ECO:0000259" key="14">
    <source>
        <dbReference type="Pfam" id="PF20260"/>
    </source>
</evidence>
<organism evidence="15 16">
    <name type="scientific">Lentibacillus kapialis</name>
    <dbReference type="NCBI Taxonomy" id="340214"/>
    <lineage>
        <taxon>Bacteria</taxon>
        <taxon>Bacillati</taxon>
        <taxon>Bacillota</taxon>
        <taxon>Bacilli</taxon>
        <taxon>Bacillales</taxon>
        <taxon>Bacillaceae</taxon>
        <taxon>Lentibacillus</taxon>
    </lineage>
</organism>
<evidence type="ECO:0000256" key="6">
    <source>
        <dbReference type="ARBA" id="ARBA00022552"/>
    </source>
</evidence>
<comment type="subcellular location">
    <subcellularLocation>
        <location evidence="1 12">Cytoplasm</location>
    </subcellularLocation>
</comment>
<comment type="caution">
    <text evidence="15">The sequence shown here is derived from an EMBL/GenBank/DDBJ whole genome shotgun (WGS) entry which is preliminary data.</text>
</comment>